<protein>
    <recommendedName>
        <fullName evidence="4">XRE family transcriptional regulator</fullName>
    </recommendedName>
</protein>
<name>A0ABU4K8F2_9ACTN</name>
<proteinExistence type="predicted"/>
<feature type="region of interest" description="Disordered" evidence="1">
    <location>
        <begin position="113"/>
        <end position="142"/>
    </location>
</feature>
<reference evidence="2 3" key="1">
    <citation type="submission" date="2023-10" db="EMBL/GenBank/DDBJ databases">
        <authorList>
            <person name="Wang X.X."/>
        </authorList>
    </citation>
    <scope>NUCLEOTIDE SEQUENCE [LARGE SCALE GENOMIC DNA]</scope>
    <source>
        <strain evidence="2 3">NBRC 12816</strain>
    </source>
</reference>
<evidence type="ECO:0008006" key="4">
    <source>
        <dbReference type="Google" id="ProtNLM"/>
    </source>
</evidence>
<keyword evidence="3" id="KW-1185">Reference proteome</keyword>
<dbReference type="EMBL" id="JAWJZF010000373">
    <property type="protein sequence ID" value="MDX2293997.1"/>
    <property type="molecule type" value="Genomic_DNA"/>
</dbReference>
<dbReference type="RefSeq" id="WP_319010317.1">
    <property type="nucleotide sequence ID" value="NZ_JAWJZF010000373.1"/>
</dbReference>
<accession>A0ABU4K8F2</accession>
<evidence type="ECO:0000313" key="2">
    <source>
        <dbReference type="EMBL" id="MDX2293997.1"/>
    </source>
</evidence>
<evidence type="ECO:0000256" key="1">
    <source>
        <dbReference type="SAM" id="MobiDB-lite"/>
    </source>
</evidence>
<comment type="caution">
    <text evidence="2">The sequence shown here is derived from an EMBL/GenBank/DDBJ whole genome shotgun (WGS) entry which is preliminary data.</text>
</comment>
<gene>
    <name evidence="2" type="ORF">R2363_17675</name>
</gene>
<sequence length="242" mass="25503">MTFWEGCTPARTAFVTKFRDLVGAMPSEKQRSRALQLAIPPSTLSNYWSGRRMPRVQTLRAIFEAVRAHAATGLPVTLAELEELRSYAVEGRQERDVQAVFVIAGSVPAARVPASAAGRSGEVPATGPAEGPARDRHSARSAKVSETLAVLRSARASGDLRHLIGTAWSASRTLSEADFCDAVGALHATGDTDLAEALLLADGQREAAETMRLALALMGAGLHSSAELVMRASLPSGGGTRS</sequence>
<organism evidence="2 3">
    <name type="scientific">Streptomyces roseolus</name>
    <dbReference type="NCBI Taxonomy" id="67358"/>
    <lineage>
        <taxon>Bacteria</taxon>
        <taxon>Bacillati</taxon>
        <taxon>Actinomycetota</taxon>
        <taxon>Actinomycetes</taxon>
        <taxon>Kitasatosporales</taxon>
        <taxon>Streptomycetaceae</taxon>
        <taxon>Streptomyces</taxon>
    </lineage>
</organism>
<dbReference type="Proteomes" id="UP001278571">
    <property type="component" value="Unassembled WGS sequence"/>
</dbReference>
<evidence type="ECO:0000313" key="3">
    <source>
        <dbReference type="Proteomes" id="UP001278571"/>
    </source>
</evidence>